<evidence type="ECO:0000256" key="1">
    <source>
        <dbReference type="SAM" id="MobiDB-lite"/>
    </source>
</evidence>
<feature type="region of interest" description="Disordered" evidence="1">
    <location>
        <begin position="136"/>
        <end position="165"/>
    </location>
</feature>
<protein>
    <submittedName>
        <fullName evidence="2">WRKY53</fullName>
    </submittedName>
</protein>
<feature type="compositionally biased region" description="Polar residues" evidence="1">
    <location>
        <begin position="150"/>
        <end position="161"/>
    </location>
</feature>
<organism evidence="2">
    <name type="scientific">Chrysanthemum morifolium</name>
    <name type="common">Florist's daisy</name>
    <name type="synonym">Dendranthema grandiflorum</name>
    <dbReference type="NCBI Taxonomy" id="41568"/>
    <lineage>
        <taxon>Eukaryota</taxon>
        <taxon>Viridiplantae</taxon>
        <taxon>Streptophyta</taxon>
        <taxon>Embryophyta</taxon>
        <taxon>Tracheophyta</taxon>
        <taxon>Spermatophyta</taxon>
        <taxon>Magnoliopsida</taxon>
        <taxon>eudicotyledons</taxon>
        <taxon>Gunneridae</taxon>
        <taxon>Pentapetalae</taxon>
        <taxon>asterids</taxon>
        <taxon>campanulids</taxon>
        <taxon>Asterales</taxon>
        <taxon>Asteraceae</taxon>
        <taxon>Asteroideae</taxon>
        <taxon>Anthemideae</taxon>
        <taxon>Artemisiinae</taxon>
        <taxon>Chrysanthemum</taxon>
    </lineage>
</organism>
<proteinExistence type="evidence at transcript level"/>
<dbReference type="SMR" id="A0A0F6P9D9"/>
<sequence length="271" mass="30401">MESACVYDQQKVISELTQGLEMAKELRVHLNTPQARHFLIQKILSSYENALSVLKSGEYSGQPQAAVLPAFNLPESPISIGSTQCGEFEFDQFGGQPFTYQQDQNVISKKRKGSAAIESAFMDKRACNNGANYMTTASPPPSPEKHDIKPTNQYNHYHQPQLSPPNPPEMIPYLNTNLSFNNWHLDGATVPPSFSFPLAQVGFMEDCQQLEIPNNVKDEILQAYSSPFISPVTSESNYTTDWESSPSYDFPVDPEDVFPDFIFNNLFLLDD</sequence>
<name>A0A0F6P9D9_CHRMO</name>
<evidence type="ECO:0000313" key="2">
    <source>
        <dbReference type="EMBL" id="AJF11719.1"/>
    </source>
</evidence>
<accession>A0A0F6P9D9</accession>
<reference evidence="2" key="1">
    <citation type="journal article" date="2015" name="Plant Cell Rep.">
        <title>Chrysanthemum WRKY gene CmWRKY17 negatively regulates salt stress tolerance in transgenic chrysanthemum and Arabidopsis plants.</title>
        <authorList>
            <person name="Li P."/>
            <person name="Song A."/>
            <person name="Gao C."/>
            <person name="Wang L."/>
            <person name="Wang Y."/>
            <person name="Sun J."/>
            <person name="Jiang J."/>
            <person name="Chen F."/>
            <person name="Chen S."/>
        </authorList>
    </citation>
    <scope>NUCLEOTIDE SEQUENCE</scope>
</reference>
<dbReference type="EMBL" id="KM359566">
    <property type="protein sequence ID" value="AJF11719.1"/>
    <property type="molecule type" value="mRNA"/>
</dbReference>
<dbReference type="AlphaFoldDB" id="A0A0F6P9D9"/>